<evidence type="ECO:0000259" key="3">
    <source>
        <dbReference type="PROSITE" id="PS51186"/>
    </source>
</evidence>
<dbReference type="EMBL" id="JBHTJV010000002">
    <property type="protein sequence ID" value="MFD0914930.1"/>
    <property type="molecule type" value="Genomic_DNA"/>
</dbReference>
<evidence type="ECO:0000256" key="1">
    <source>
        <dbReference type="ARBA" id="ARBA00022679"/>
    </source>
</evidence>
<dbReference type="CDD" id="cd04301">
    <property type="entry name" value="NAT_SF"/>
    <property type="match status" value="1"/>
</dbReference>
<name>A0ABW3FD84_9HYPH</name>
<dbReference type="RefSeq" id="WP_377210784.1">
    <property type="nucleotide sequence ID" value="NZ_JBHTJV010000002.1"/>
</dbReference>
<dbReference type="PANTHER" id="PTHR43877:SF5">
    <property type="entry name" value="BLL8307 PROTEIN"/>
    <property type="match status" value="1"/>
</dbReference>
<organism evidence="4 5">
    <name type="scientific">Pseudahrensia aquimaris</name>
    <dbReference type="NCBI Taxonomy" id="744461"/>
    <lineage>
        <taxon>Bacteria</taxon>
        <taxon>Pseudomonadati</taxon>
        <taxon>Pseudomonadota</taxon>
        <taxon>Alphaproteobacteria</taxon>
        <taxon>Hyphomicrobiales</taxon>
        <taxon>Ahrensiaceae</taxon>
        <taxon>Pseudahrensia</taxon>
    </lineage>
</organism>
<protein>
    <submittedName>
        <fullName evidence="4">GNAT family N-acetyltransferase</fullName>
        <ecNumber evidence="4">2.3.-.-</ecNumber>
    </submittedName>
</protein>
<evidence type="ECO:0000313" key="5">
    <source>
        <dbReference type="Proteomes" id="UP001597101"/>
    </source>
</evidence>
<dbReference type="InterPro" id="IPR050832">
    <property type="entry name" value="Bact_Acetyltransf"/>
</dbReference>
<proteinExistence type="predicted"/>
<sequence length="158" mass="17095">MSEAADFQIEIGGLSDDRVIALLQAHLELMRSQSPPESTHALDIDGLRRPNITFWTAKLDGEPVGCIALKALDATHGEIKSMHTAQAARSKGIAQAMLAHLEAVARDQGMHRLSLETGAPDGFAPARALYQRAGYEICGPFGNYAEDPFSVFMTKSLM</sequence>
<dbReference type="Pfam" id="PF00583">
    <property type="entry name" value="Acetyltransf_1"/>
    <property type="match status" value="1"/>
</dbReference>
<dbReference type="PROSITE" id="PS51186">
    <property type="entry name" value="GNAT"/>
    <property type="match status" value="1"/>
</dbReference>
<comment type="caution">
    <text evidence="4">The sequence shown here is derived from an EMBL/GenBank/DDBJ whole genome shotgun (WGS) entry which is preliminary data.</text>
</comment>
<keyword evidence="5" id="KW-1185">Reference proteome</keyword>
<feature type="domain" description="N-acetyltransferase" evidence="3">
    <location>
        <begin position="9"/>
        <end position="158"/>
    </location>
</feature>
<dbReference type="GO" id="GO:0016746">
    <property type="term" value="F:acyltransferase activity"/>
    <property type="evidence" value="ECO:0007669"/>
    <property type="project" value="UniProtKB-KW"/>
</dbReference>
<keyword evidence="1 4" id="KW-0808">Transferase</keyword>
<dbReference type="Gene3D" id="3.40.630.30">
    <property type="match status" value="1"/>
</dbReference>
<dbReference type="InterPro" id="IPR000182">
    <property type="entry name" value="GNAT_dom"/>
</dbReference>
<evidence type="ECO:0000313" key="4">
    <source>
        <dbReference type="EMBL" id="MFD0914930.1"/>
    </source>
</evidence>
<reference evidence="5" key="1">
    <citation type="journal article" date="2019" name="Int. J. Syst. Evol. Microbiol.">
        <title>The Global Catalogue of Microorganisms (GCM) 10K type strain sequencing project: providing services to taxonomists for standard genome sequencing and annotation.</title>
        <authorList>
            <consortium name="The Broad Institute Genomics Platform"/>
            <consortium name="The Broad Institute Genome Sequencing Center for Infectious Disease"/>
            <person name="Wu L."/>
            <person name="Ma J."/>
        </authorList>
    </citation>
    <scope>NUCLEOTIDE SEQUENCE [LARGE SCALE GENOMIC DNA]</scope>
    <source>
        <strain evidence="5">CCUG 60023</strain>
    </source>
</reference>
<evidence type="ECO:0000256" key="2">
    <source>
        <dbReference type="ARBA" id="ARBA00023315"/>
    </source>
</evidence>
<gene>
    <name evidence="4" type="ORF">ACFQ14_00755</name>
</gene>
<dbReference type="InterPro" id="IPR016181">
    <property type="entry name" value="Acyl_CoA_acyltransferase"/>
</dbReference>
<dbReference type="SUPFAM" id="SSF55729">
    <property type="entry name" value="Acyl-CoA N-acyltransferases (Nat)"/>
    <property type="match status" value="1"/>
</dbReference>
<keyword evidence="2 4" id="KW-0012">Acyltransferase</keyword>
<dbReference type="PANTHER" id="PTHR43877">
    <property type="entry name" value="AMINOALKYLPHOSPHONATE N-ACETYLTRANSFERASE-RELATED-RELATED"/>
    <property type="match status" value="1"/>
</dbReference>
<accession>A0ABW3FD84</accession>
<dbReference type="EC" id="2.3.-.-" evidence="4"/>
<dbReference type="Proteomes" id="UP001597101">
    <property type="component" value="Unassembled WGS sequence"/>
</dbReference>